<reference evidence="8 9" key="1">
    <citation type="submission" date="2021-06" db="EMBL/GenBank/DDBJ databases">
        <title>Caerostris darwini draft genome.</title>
        <authorList>
            <person name="Kono N."/>
            <person name="Arakawa K."/>
        </authorList>
    </citation>
    <scope>NUCLEOTIDE SEQUENCE [LARGE SCALE GENOMIC DNA]</scope>
</reference>
<dbReference type="GO" id="GO:0005763">
    <property type="term" value="C:mitochondrial small ribosomal subunit"/>
    <property type="evidence" value="ECO:0007669"/>
    <property type="project" value="TreeGrafter"/>
</dbReference>
<dbReference type="SUPFAM" id="SSF54565">
    <property type="entry name" value="Ribosomal protein S16"/>
    <property type="match status" value="1"/>
</dbReference>
<evidence type="ECO:0000256" key="6">
    <source>
        <dbReference type="ARBA" id="ARBA00035263"/>
    </source>
</evidence>
<evidence type="ECO:0000256" key="5">
    <source>
        <dbReference type="ARBA" id="ARBA00023274"/>
    </source>
</evidence>
<evidence type="ECO:0000313" key="9">
    <source>
        <dbReference type="Proteomes" id="UP001054837"/>
    </source>
</evidence>
<evidence type="ECO:0000256" key="2">
    <source>
        <dbReference type="ARBA" id="ARBA00006668"/>
    </source>
</evidence>
<protein>
    <recommendedName>
        <fullName evidence="6">Small ribosomal subunit protein bS16m</fullName>
    </recommendedName>
    <alternativeName>
        <fullName evidence="7">28S ribosomal protein S16, mitochondrial</fullName>
    </alternativeName>
</protein>
<evidence type="ECO:0000256" key="3">
    <source>
        <dbReference type="ARBA" id="ARBA00022980"/>
    </source>
</evidence>
<comment type="similarity">
    <text evidence="2">Belongs to the bacterial ribosomal protein bS16 family.</text>
</comment>
<accession>A0AAV4Q3H0</accession>
<dbReference type="FunFam" id="3.30.1320.10:FF:000004">
    <property type="entry name" value="28S ribosomal protein S16, mitochondrial"/>
    <property type="match status" value="1"/>
</dbReference>
<dbReference type="Pfam" id="PF00886">
    <property type="entry name" value="Ribosomal_S16"/>
    <property type="match status" value="1"/>
</dbReference>
<evidence type="ECO:0000256" key="4">
    <source>
        <dbReference type="ARBA" id="ARBA00023128"/>
    </source>
</evidence>
<dbReference type="EMBL" id="BPLQ01003839">
    <property type="protein sequence ID" value="GIY03646.1"/>
    <property type="molecule type" value="Genomic_DNA"/>
</dbReference>
<keyword evidence="3 8" id="KW-0689">Ribosomal protein</keyword>
<proteinExistence type="inferred from homology"/>
<organism evidence="8 9">
    <name type="scientific">Caerostris darwini</name>
    <dbReference type="NCBI Taxonomy" id="1538125"/>
    <lineage>
        <taxon>Eukaryota</taxon>
        <taxon>Metazoa</taxon>
        <taxon>Ecdysozoa</taxon>
        <taxon>Arthropoda</taxon>
        <taxon>Chelicerata</taxon>
        <taxon>Arachnida</taxon>
        <taxon>Araneae</taxon>
        <taxon>Araneomorphae</taxon>
        <taxon>Entelegynae</taxon>
        <taxon>Araneoidea</taxon>
        <taxon>Araneidae</taxon>
        <taxon>Caerostris</taxon>
    </lineage>
</organism>
<dbReference type="AlphaFoldDB" id="A0AAV4Q3H0"/>
<keyword evidence="5" id="KW-0687">Ribonucleoprotein</keyword>
<dbReference type="PANTHER" id="PTHR12919:SF20">
    <property type="entry name" value="SMALL RIBOSOMAL SUBUNIT PROTEIN BS16M"/>
    <property type="match status" value="1"/>
</dbReference>
<gene>
    <name evidence="8" type="primary">mRpS16</name>
    <name evidence="8" type="ORF">CDAR_526621</name>
</gene>
<evidence type="ECO:0000256" key="1">
    <source>
        <dbReference type="ARBA" id="ARBA00004173"/>
    </source>
</evidence>
<dbReference type="GO" id="GO:0032543">
    <property type="term" value="P:mitochondrial translation"/>
    <property type="evidence" value="ECO:0007669"/>
    <property type="project" value="TreeGrafter"/>
</dbReference>
<dbReference type="InterPro" id="IPR000307">
    <property type="entry name" value="Ribosomal_bS16"/>
</dbReference>
<sequence>MKVTEPKIIQLQQEINRLHENMNAIKRAYYIQLQKVASLKKIEIRNKRALKVREANTSEVTGCQMSKKNPTQRSSWYSNKFFITLFKLLSLKMARRYLPHIYGPKPLSIRLLRKGCTNRPFYHIIAVETDDPCESEGVEQLGIFDPLQNEHNERLLAVNLDRFKHYVAEGAWIKSTVAMLLGQVGVLPQHSHSLTMAWRARQRKIEMENKANNSNTSETK</sequence>
<dbReference type="NCBIfam" id="TIGR00002">
    <property type="entry name" value="S16"/>
    <property type="match status" value="1"/>
</dbReference>
<keyword evidence="9" id="KW-1185">Reference proteome</keyword>
<dbReference type="InterPro" id="IPR023803">
    <property type="entry name" value="Ribosomal_bS16_dom_sf"/>
</dbReference>
<evidence type="ECO:0000313" key="8">
    <source>
        <dbReference type="EMBL" id="GIY03646.1"/>
    </source>
</evidence>
<comment type="caution">
    <text evidence="8">The sequence shown here is derived from an EMBL/GenBank/DDBJ whole genome shotgun (WGS) entry which is preliminary data.</text>
</comment>
<keyword evidence="4" id="KW-0496">Mitochondrion</keyword>
<evidence type="ECO:0000256" key="7">
    <source>
        <dbReference type="ARBA" id="ARBA00035438"/>
    </source>
</evidence>
<dbReference type="PANTHER" id="PTHR12919">
    <property type="entry name" value="30S RIBOSOMAL PROTEIN S16"/>
    <property type="match status" value="1"/>
</dbReference>
<dbReference type="GO" id="GO:0003735">
    <property type="term" value="F:structural constituent of ribosome"/>
    <property type="evidence" value="ECO:0007669"/>
    <property type="project" value="InterPro"/>
</dbReference>
<name>A0AAV4Q3H0_9ARAC</name>
<dbReference type="Proteomes" id="UP001054837">
    <property type="component" value="Unassembled WGS sequence"/>
</dbReference>
<dbReference type="GO" id="GO:0005743">
    <property type="term" value="C:mitochondrial inner membrane"/>
    <property type="evidence" value="ECO:0007669"/>
    <property type="project" value="UniProtKB-ARBA"/>
</dbReference>
<comment type="subcellular location">
    <subcellularLocation>
        <location evidence="1">Mitochondrion</location>
    </subcellularLocation>
</comment>
<dbReference type="Gene3D" id="3.30.1320.10">
    <property type="match status" value="1"/>
</dbReference>